<evidence type="ECO:0000313" key="1">
    <source>
        <dbReference type="EMBL" id="CAB4136532.1"/>
    </source>
</evidence>
<protein>
    <submittedName>
        <fullName evidence="1">Uncharacterized protein</fullName>
    </submittedName>
</protein>
<reference evidence="1" key="1">
    <citation type="submission" date="2020-04" db="EMBL/GenBank/DDBJ databases">
        <authorList>
            <person name="Chiriac C."/>
            <person name="Salcher M."/>
            <person name="Ghai R."/>
            <person name="Kavagutti S V."/>
        </authorList>
    </citation>
    <scope>NUCLEOTIDE SEQUENCE</scope>
</reference>
<gene>
    <name evidence="1" type="ORF">UFOVP312_11</name>
</gene>
<sequence length="159" mass="16857">MSFIIGIDPGAAGAIAILEDTGKLVHVFEMPAVEVIVGGKAKRRVSPEMLAAELELYAYQGAKAIIEQVNAMPGQGVTSMFAFGESFGLAKGVLAGLKIPTSTVTPGKWKKALQLNAGKDGSRQKAAQIWPEHAGEFKRVKDDGKAEACLIAYWGRVSI</sequence>
<proteinExistence type="predicted"/>
<dbReference type="Gene3D" id="3.30.420.10">
    <property type="entry name" value="Ribonuclease H-like superfamily/Ribonuclease H"/>
    <property type="match status" value="1"/>
</dbReference>
<dbReference type="InterPro" id="IPR012337">
    <property type="entry name" value="RNaseH-like_sf"/>
</dbReference>
<dbReference type="InterPro" id="IPR036397">
    <property type="entry name" value="RNaseH_sf"/>
</dbReference>
<dbReference type="CDD" id="cd22992">
    <property type="entry name" value="MOC1"/>
    <property type="match status" value="1"/>
</dbReference>
<dbReference type="GO" id="GO:0003676">
    <property type="term" value="F:nucleic acid binding"/>
    <property type="evidence" value="ECO:0007669"/>
    <property type="project" value="InterPro"/>
</dbReference>
<dbReference type="PANTHER" id="PTHR36015">
    <property type="entry name" value="HOLLIDAY JUNCTION RESOLVASE MOC1, CHLOROPLASTIC-RELATED"/>
    <property type="match status" value="1"/>
</dbReference>
<dbReference type="GO" id="GO:0008821">
    <property type="term" value="F:crossover junction DNA endonuclease activity"/>
    <property type="evidence" value="ECO:0007669"/>
    <property type="project" value="InterPro"/>
</dbReference>
<dbReference type="EMBL" id="LR796318">
    <property type="protein sequence ID" value="CAB4136532.1"/>
    <property type="molecule type" value="Genomic_DNA"/>
</dbReference>
<dbReference type="PANTHER" id="PTHR36015:SF6">
    <property type="entry name" value="HOLLIDAY JUNCTION RESOLVASE MOC1, CHLOROPLASTIC-RELATED"/>
    <property type="match status" value="1"/>
</dbReference>
<dbReference type="SUPFAM" id="SSF53098">
    <property type="entry name" value="Ribonuclease H-like"/>
    <property type="match status" value="1"/>
</dbReference>
<organism evidence="1">
    <name type="scientific">uncultured Caudovirales phage</name>
    <dbReference type="NCBI Taxonomy" id="2100421"/>
    <lineage>
        <taxon>Viruses</taxon>
        <taxon>Duplodnaviria</taxon>
        <taxon>Heunggongvirae</taxon>
        <taxon>Uroviricota</taxon>
        <taxon>Caudoviricetes</taxon>
        <taxon>Peduoviridae</taxon>
        <taxon>Maltschvirus</taxon>
        <taxon>Maltschvirus maltsch</taxon>
    </lineage>
</organism>
<accession>A0A6J5LS09</accession>
<name>A0A6J5LS09_9CAUD</name>
<dbReference type="InterPro" id="IPR045290">
    <property type="entry name" value="MOC1-like"/>
</dbReference>